<dbReference type="EMBL" id="CP013344">
    <property type="protein sequence ID" value="AMU90985.1"/>
    <property type="molecule type" value="Genomic_DNA"/>
</dbReference>
<dbReference type="Pfam" id="PF01734">
    <property type="entry name" value="Patatin"/>
    <property type="match status" value="1"/>
</dbReference>
<dbReference type="Proteomes" id="UP000076088">
    <property type="component" value="Chromosome"/>
</dbReference>
<dbReference type="SUPFAM" id="SSF52151">
    <property type="entry name" value="FabD/lysophospholipase-like"/>
    <property type="match status" value="1"/>
</dbReference>
<dbReference type="GO" id="GO:0006629">
    <property type="term" value="P:lipid metabolic process"/>
    <property type="evidence" value="ECO:0007669"/>
    <property type="project" value="UniProtKB-KW"/>
</dbReference>
<protein>
    <recommendedName>
        <fullName evidence="2">PNPLA domain-containing protein</fullName>
    </recommendedName>
</protein>
<dbReference type="InterPro" id="IPR002641">
    <property type="entry name" value="PNPLA_dom"/>
</dbReference>
<keyword evidence="4" id="KW-1185">Reference proteome</keyword>
<name>A0AAC9AWF3_SPHMC</name>
<proteinExistence type="predicted"/>
<evidence type="ECO:0000313" key="4">
    <source>
        <dbReference type="Proteomes" id="UP000076088"/>
    </source>
</evidence>
<keyword evidence="1" id="KW-0443">Lipid metabolism</keyword>
<reference evidence="4" key="1">
    <citation type="submission" date="2015-11" db="EMBL/GenBank/DDBJ databases">
        <title>Complete genome sequence of a polyethylene-glycol degrader Sphingopyxis macrogoltabida 203N (NBRC 111659).</title>
        <authorList>
            <person name="Yoshiyuki O."/>
            <person name="Shouta N."/>
            <person name="Nagata Y."/>
            <person name="Numata M."/>
            <person name="Tsuchikane K."/>
            <person name="Hosoyama A."/>
            <person name="Yamazoe A."/>
            <person name="Tsuda M."/>
            <person name="Fujita N."/>
            <person name="Kawai F."/>
        </authorList>
    </citation>
    <scope>NUCLEOTIDE SEQUENCE [LARGE SCALE GENOMIC DNA]</scope>
    <source>
        <strain evidence="4">203N</strain>
    </source>
</reference>
<dbReference type="InterPro" id="IPR016035">
    <property type="entry name" value="Acyl_Trfase/lysoPLipase"/>
</dbReference>
<gene>
    <name evidence="3" type="ORF">ATM17_18380</name>
</gene>
<evidence type="ECO:0000259" key="2">
    <source>
        <dbReference type="Pfam" id="PF01734"/>
    </source>
</evidence>
<evidence type="ECO:0000313" key="3">
    <source>
        <dbReference type="EMBL" id="AMU90985.1"/>
    </source>
</evidence>
<reference evidence="3 4" key="2">
    <citation type="journal article" date="2016" name="Genome Announc.">
        <title>Complete Genome Sequence of Sphingopyxis macrogoltabida Strain 203N (NBRC 111659), a Polyethylene Glycol Degrader.</title>
        <authorList>
            <person name="Ohtsubo Y."/>
            <person name="Nonoyama S."/>
            <person name="Nagata Y."/>
            <person name="Numata M."/>
            <person name="Tsuchikane K."/>
            <person name="Hosoyama A."/>
            <person name="Yamazoe A."/>
            <person name="Tsuda M."/>
            <person name="Fujita N."/>
            <person name="Kawai F."/>
        </authorList>
    </citation>
    <scope>NUCLEOTIDE SEQUENCE [LARGE SCALE GENOMIC DNA]</scope>
    <source>
        <strain evidence="3 4">203N</strain>
    </source>
</reference>
<sequence length="202" mass="21031">MQVIADAHGSGRDPVEVRRDFGRKALAARTMGAEAAFALVEQFLGAPRGRDWPEAYFACTAVDADNGAFRILDCASGADLVASVAASCAVPGMFPPTFVQGRRYIDGGFRSFTNADLATGHDIVVVIAVQTARAPVHIAGQLEREVAGLRADGAAVVLITPDATAESAMGPNLMDFERQADAARAGIAQATREAAAVASAWN</sequence>
<evidence type="ECO:0000256" key="1">
    <source>
        <dbReference type="ARBA" id="ARBA00023098"/>
    </source>
</evidence>
<dbReference type="AlphaFoldDB" id="A0AAC9AWF3"/>
<organism evidence="3 4">
    <name type="scientific">Sphingopyxis macrogoltabida</name>
    <name type="common">Sphingomonas macrogoltabidus</name>
    <dbReference type="NCBI Taxonomy" id="33050"/>
    <lineage>
        <taxon>Bacteria</taxon>
        <taxon>Pseudomonadati</taxon>
        <taxon>Pseudomonadota</taxon>
        <taxon>Alphaproteobacteria</taxon>
        <taxon>Sphingomonadales</taxon>
        <taxon>Sphingomonadaceae</taxon>
        <taxon>Sphingopyxis</taxon>
    </lineage>
</organism>
<accession>A0AAC9AWF3</accession>
<feature type="domain" description="PNPLA" evidence="2">
    <location>
        <begin position="27"/>
        <end position="118"/>
    </location>
</feature>
<dbReference type="Gene3D" id="3.40.1090.10">
    <property type="entry name" value="Cytosolic phospholipase A2 catalytic domain"/>
    <property type="match status" value="1"/>
</dbReference>